<keyword evidence="7" id="KW-0378">Hydrolase</keyword>
<feature type="compositionally biased region" description="Basic and acidic residues" evidence="11">
    <location>
        <begin position="123"/>
        <end position="133"/>
    </location>
</feature>
<dbReference type="InterPro" id="IPR011011">
    <property type="entry name" value="Znf_FYVE_PHD"/>
</dbReference>
<keyword evidence="6" id="KW-0863">Zinc-finger</keyword>
<dbReference type="PANTHER" id="PTHR45623:SF17">
    <property type="entry name" value="CHROMODOMAIN-HELICASE-DNA-BINDING PROTEIN 3-RELATED"/>
    <property type="match status" value="1"/>
</dbReference>
<dbReference type="SMART" id="SM00487">
    <property type="entry name" value="DEXDc"/>
    <property type="match status" value="1"/>
</dbReference>
<proteinExistence type="predicted"/>
<dbReference type="InterPro" id="IPR041684">
    <property type="entry name" value="Znf-PHD-like"/>
</dbReference>
<dbReference type="Proteomes" id="UP000243515">
    <property type="component" value="Unassembled WGS sequence"/>
</dbReference>
<dbReference type="InterPro" id="IPR056616">
    <property type="entry name" value="Chromo_MIT1"/>
</dbReference>
<feature type="domain" description="Chromo" evidence="12">
    <location>
        <begin position="517"/>
        <end position="593"/>
    </location>
</feature>
<evidence type="ECO:0000313" key="16">
    <source>
        <dbReference type="Proteomes" id="UP000243515"/>
    </source>
</evidence>
<dbReference type="GO" id="GO:0003677">
    <property type="term" value="F:DNA binding"/>
    <property type="evidence" value="ECO:0007669"/>
    <property type="project" value="TreeGrafter"/>
</dbReference>
<keyword evidence="4" id="KW-0677">Repeat</keyword>
<dbReference type="InterPro" id="IPR038718">
    <property type="entry name" value="SNF2-like_sf"/>
</dbReference>
<feature type="compositionally biased region" description="Basic residues" evidence="11">
    <location>
        <begin position="177"/>
        <end position="187"/>
    </location>
</feature>
<dbReference type="SUPFAM" id="SSF54160">
    <property type="entry name" value="Chromo domain-like"/>
    <property type="match status" value="2"/>
</dbReference>
<feature type="region of interest" description="Disordered" evidence="11">
    <location>
        <begin position="1478"/>
        <end position="1563"/>
    </location>
</feature>
<feature type="compositionally biased region" description="Polar residues" evidence="11">
    <location>
        <begin position="1487"/>
        <end position="1514"/>
    </location>
</feature>
<evidence type="ECO:0000259" key="14">
    <source>
        <dbReference type="PROSITE" id="PS51194"/>
    </source>
</evidence>
<evidence type="ECO:0000256" key="6">
    <source>
        <dbReference type="ARBA" id="ARBA00022771"/>
    </source>
</evidence>
<dbReference type="CDD" id="cd17919">
    <property type="entry name" value="DEXHc_Snf"/>
    <property type="match status" value="1"/>
</dbReference>
<dbReference type="Gene3D" id="3.40.50.300">
    <property type="entry name" value="P-loop containing nucleotide triphosphate hydrolases"/>
    <property type="match status" value="1"/>
</dbReference>
<evidence type="ECO:0000256" key="10">
    <source>
        <dbReference type="ARBA" id="ARBA00023242"/>
    </source>
</evidence>
<feature type="region of interest" description="Disordered" evidence="11">
    <location>
        <begin position="1"/>
        <end position="33"/>
    </location>
</feature>
<dbReference type="GO" id="GO:0005524">
    <property type="term" value="F:ATP binding"/>
    <property type="evidence" value="ECO:0007669"/>
    <property type="project" value="UniProtKB-KW"/>
</dbReference>
<dbReference type="CDD" id="cd18793">
    <property type="entry name" value="SF2_C_SNF"/>
    <property type="match status" value="1"/>
</dbReference>
<feature type="region of interest" description="Disordered" evidence="11">
    <location>
        <begin position="98"/>
        <end position="155"/>
    </location>
</feature>
<keyword evidence="5" id="KW-0547">Nucleotide-binding</keyword>
<feature type="compositionally biased region" description="Basic and acidic residues" evidence="11">
    <location>
        <begin position="284"/>
        <end position="300"/>
    </location>
</feature>
<feature type="domain" description="Helicase ATP-binding" evidence="13">
    <location>
        <begin position="730"/>
        <end position="901"/>
    </location>
</feature>
<dbReference type="SUPFAM" id="SSF57903">
    <property type="entry name" value="FYVE/PHD zinc finger"/>
    <property type="match status" value="1"/>
</dbReference>
<keyword evidence="16" id="KW-1185">Reference proteome</keyword>
<dbReference type="Pfam" id="PF15446">
    <property type="entry name" value="zf-PHD-like"/>
    <property type="match status" value="1"/>
</dbReference>
<dbReference type="PROSITE" id="PS50013">
    <property type="entry name" value="CHROMO_2"/>
    <property type="match status" value="1"/>
</dbReference>
<dbReference type="Gene3D" id="2.40.50.40">
    <property type="match status" value="1"/>
</dbReference>
<evidence type="ECO:0000259" key="12">
    <source>
        <dbReference type="PROSITE" id="PS50013"/>
    </source>
</evidence>
<dbReference type="SMART" id="SM00249">
    <property type="entry name" value="PHD"/>
    <property type="match status" value="1"/>
</dbReference>
<dbReference type="EMBL" id="NPHW01002348">
    <property type="protein sequence ID" value="OXV11685.1"/>
    <property type="molecule type" value="Genomic_DNA"/>
</dbReference>
<dbReference type="InterPro" id="IPR014001">
    <property type="entry name" value="Helicase_ATP-bd"/>
</dbReference>
<dbReference type="InterPro" id="IPR055565">
    <property type="entry name" value="DUF7141"/>
</dbReference>
<feature type="region of interest" description="Disordered" evidence="11">
    <location>
        <begin position="1317"/>
        <end position="1336"/>
    </location>
</feature>
<dbReference type="InterPro" id="IPR000953">
    <property type="entry name" value="Chromo/chromo_shadow_dom"/>
</dbReference>
<feature type="domain" description="Helicase C-terminal" evidence="14">
    <location>
        <begin position="1036"/>
        <end position="1192"/>
    </location>
</feature>
<dbReference type="SMART" id="SM00490">
    <property type="entry name" value="HELICc"/>
    <property type="match status" value="1"/>
</dbReference>
<dbReference type="PROSITE" id="PS51192">
    <property type="entry name" value="HELICASE_ATP_BIND_1"/>
    <property type="match status" value="1"/>
</dbReference>
<evidence type="ECO:0000256" key="4">
    <source>
        <dbReference type="ARBA" id="ARBA00022737"/>
    </source>
</evidence>
<comment type="subcellular location">
    <subcellularLocation>
        <location evidence="1">Nucleus</location>
    </subcellularLocation>
</comment>
<name>A0A232M5I7_9EURO</name>
<evidence type="ECO:0008006" key="17">
    <source>
        <dbReference type="Google" id="ProtNLM"/>
    </source>
</evidence>
<evidence type="ECO:0000313" key="15">
    <source>
        <dbReference type="EMBL" id="OXV11685.1"/>
    </source>
</evidence>
<dbReference type="CDD" id="cd15489">
    <property type="entry name" value="PHD_SF"/>
    <property type="match status" value="1"/>
</dbReference>
<keyword evidence="8" id="KW-0862">Zinc</keyword>
<dbReference type="GO" id="GO:0140658">
    <property type="term" value="F:ATP-dependent chromatin remodeler activity"/>
    <property type="evidence" value="ECO:0007669"/>
    <property type="project" value="TreeGrafter"/>
</dbReference>
<evidence type="ECO:0000256" key="9">
    <source>
        <dbReference type="ARBA" id="ARBA00022840"/>
    </source>
</evidence>
<dbReference type="InterPro" id="IPR001965">
    <property type="entry name" value="Znf_PHD"/>
</dbReference>
<dbReference type="Pfam" id="PF00176">
    <property type="entry name" value="SNF2-rel_dom"/>
    <property type="match status" value="1"/>
</dbReference>
<dbReference type="PROSITE" id="PS51194">
    <property type="entry name" value="HELICASE_CTER"/>
    <property type="match status" value="1"/>
</dbReference>
<dbReference type="GO" id="GO:0016887">
    <property type="term" value="F:ATP hydrolysis activity"/>
    <property type="evidence" value="ECO:0007669"/>
    <property type="project" value="TreeGrafter"/>
</dbReference>
<feature type="region of interest" description="Disordered" evidence="11">
    <location>
        <begin position="171"/>
        <end position="307"/>
    </location>
</feature>
<accession>A0A232M5I7</accession>
<comment type="subunit">
    <text evidence="2">Component of the NuA4 histone acetyltransferase complex.</text>
</comment>
<evidence type="ECO:0000256" key="5">
    <source>
        <dbReference type="ARBA" id="ARBA00022741"/>
    </source>
</evidence>
<dbReference type="InterPro" id="IPR027417">
    <property type="entry name" value="P-loop_NTPase"/>
</dbReference>
<evidence type="ECO:0000256" key="7">
    <source>
        <dbReference type="ARBA" id="ARBA00022801"/>
    </source>
</evidence>
<dbReference type="GO" id="GO:0003682">
    <property type="term" value="F:chromatin binding"/>
    <property type="evidence" value="ECO:0007669"/>
    <property type="project" value="TreeGrafter"/>
</dbReference>
<dbReference type="Pfam" id="PF23615">
    <property type="entry name" value="Chromo_MIT1"/>
    <property type="match status" value="1"/>
</dbReference>
<keyword evidence="3" id="KW-0479">Metal-binding</keyword>
<evidence type="ECO:0000259" key="13">
    <source>
        <dbReference type="PROSITE" id="PS51192"/>
    </source>
</evidence>
<keyword evidence="9" id="KW-0067">ATP-binding</keyword>
<dbReference type="GO" id="GO:0000785">
    <property type="term" value="C:chromatin"/>
    <property type="evidence" value="ECO:0007669"/>
    <property type="project" value="TreeGrafter"/>
</dbReference>
<keyword evidence="10" id="KW-0539">Nucleus</keyword>
<evidence type="ECO:0000256" key="11">
    <source>
        <dbReference type="SAM" id="MobiDB-lite"/>
    </source>
</evidence>
<dbReference type="OrthoDB" id="5857104at2759"/>
<dbReference type="Pfam" id="PF18585">
    <property type="entry name" value="zf-CCCH_6"/>
    <property type="match status" value="1"/>
</dbReference>
<dbReference type="PANTHER" id="PTHR45623">
    <property type="entry name" value="CHROMODOMAIN-HELICASE-DNA-BINDING PROTEIN 3-RELATED-RELATED"/>
    <property type="match status" value="1"/>
</dbReference>
<evidence type="ECO:0000256" key="8">
    <source>
        <dbReference type="ARBA" id="ARBA00022833"/>
    </source>
</evidence>
<dbReference type="GO" id="GO:0042393">
    <property type="term" value="F:histone binding"/>
    <property type="evidence" value="ECO:0007669"/>
    <property type="project" value="TreeGrafter"/>
</dbReference>
<dbReference type="GO" id="GO:0008270">
    <property type="term" value="F:zinc ion binding"/>
    <property type="evidence" value="ECO:0007669"/>
    <property type="project" value="UniProtKB-KW"/>
</dbReference>
<dbReference type="Pfam" id="PF23614">
    <property type="entry name" value="DUF7141"/>
    <property type="match status" value="1"/>
</dbReference>
<evidence type="ECO:0000256" key="1">
    <source>
        <dbReference type="ARBA" id="ARBA00004123"/>
    </source>
</evidence>
<dbReference type="InterPro" id="IPR013083">
    <property type="entry name" value="Znf_RING/FYVE/PHD"/>
</dbReference>
<dbReference type="InterPro" id="IPR040934">
    <property type="entry name" value="Znf-CCCH_6"/>
</dbReference>
<reference evidence="15 16" key="1">
    <citation type="journal article" date="2015" name="Environ. Microbiol.">
        <title>Metagenome sequence of Elaphomyces granulatus from sporocarp tissue reveals Ascomycota ectomycorrhizal fingerprints of genome expansion and a Proteobacteria-rich microbiome.</title>
        <authorList>
            <person name="Quandt C.A."/>
            <person name="Kohler A."/>
            <person name="Hesse C.N."/>
            <person name="Sharpton T.J."/>
            <person name="Martin F."/>
            <person name="Spatafora J.W."/>
        </authorList>
    </citation>
    <scope>NUCLEOTIDE SEQUENCE [LARGE SCALE GENOMIC DNA]</scope>
    <source>
        <strain evidence="15 16">OSC145934</strain>
    </source>
</reference>
<gene>
    <name evidence="15" type="ORF">Egran_00556</name>
</gene>
<dbReference type="InterPro" id="IPR016197">
    <property type="entry name" value="Chromo-like_dom_sf"/>
</dbReference>
<feature type="compositionally biased region" description="Polar residues" evidence="11">
    <location>
        <begin position="1"/>
        <end position="11"/>
    </location>
</feature>
<feature type="compositionally biased region" description="Polar residues" evidence="11">
    <location>
        <begin position="146"/>
        <end position="155"/>
    </location>
</feature>
<dbReference type="SUPFAM" id="SSF52540">
    <property type="entry name" value="P-loop containing nucleoside triphosphate hydrolases"/>
    <property type="match status" value="2"/>
</dbReference>
<evidence type="ECO:0000256" key="2">
    <source>
        <dbReference type="ARBA" id="ARBA00011353"/>
    </source>
</evidence>
<dbReference type="Pfam" id="PF00271">
    <property type="entry name" value="Helicase_C"/>
    <property type="match status" value="1"/>
</dbReference>
<feature type="compositionally biased region" description="Basic residues" evidence="11">
    <location>
        <begin position="246"/>
        <end position="264"/>
    </location>
</feature>
<feature type="compositionally biased region" description="Basic and acidic residues" evidence="11">
    <location>
        <begin position="265"/>
        <end position="275"/>
    </location>
</feature>
<feature type="region of interest" description="Disordered" evidence="11">
    <location>
        <begin position="1361"/>
        <end position="1393"/>
    </location>
</feature>
<dbReference type="SMART" id="SM00298">
    <property type="entry name" value="CHROMO"/>
    <property type="match status" value="2"/>
</dbReference>
<dbReference type="GO" id="GO:0005634">
    <property type="term" value="C:nucleus"/>
    <property type="evidence" value="ECO:0007669"/>
    <property type="project" value="UniProtKB-SubCell"/>
</dbReference>
<protein>
    <recommendedName>
        <fullName evidence="17">Chromatin remodeling complex subunit</fullName>
    </recommendedName>
</protein>
<comment type="caution">
    <text evidence="15">The sequence shown here is derived from an EMBL/GenBank/DDBJ whole genome shotgun (WGS) entry which is preliminary data.</text>
</comment>
<dbReference type="Gene3D" id="3.40.50.10810">
    <property type="entry name" value="Tandem AAA-ATPase domain"/>
    <property type="match status" value="1"/>
</dbReference>
<dbReference type="InterPro" id="IPR001650">
    <property type="entry name" value="Helicase_C-like"/>
</dbReference>
<organism evidence="15 16">
    <name type="scientific">Elaphomyces granulatus</name>
    <dbReference type="NCBI Taxonomy" id="519963"/>
    <lineage>
        <taxon>Eukaryota</taxon>
        <taxon>Fungi</taxon>
        <taxon>Dikarya</taxon>
        <taxon>Ascomycota</taxon>
        <taxon>Pezizomycotina</taxon>
        <taxon>Eurotiomycetes</taxon>
        <taxon>Eurotiomycetidae</taxon>
        <taxon>Eurotiales</taxon>
        <taxon>Elaphomycetaceae</taxon>
        <taxon>Elaphomyces</taxon>
    </lineage>
</organism>
<evidence type="ECO:0000256" key="3">
    <source>
        <dbReference type="ARBA" id="ARBA00022723"/>
    </source>
</evidence>
<sequence>MSSNGGFPSSSDDGDVLVTEPLQSFSSPCDPEVEPTQIEADIEPATHIDFAVEVPIVDGLDEYKYLPGHSVVRRILGKESGDFYKVELESSDRELISSPRLHTLTNGPESLSSFKNHSNPSQKEARHEDKLDKMVGSNRRSRRRPQSTGFVNSNAISFSSSEDDLAIVVQSSDRPHQKSRQSIRHKPPPSSNKSEDGYSSSSLSDVFVRRRSVRLGSRRETSKSIVSRNSTDEETSGDYPFDSTVSRKRKMGKTTRRSSKRLKSRQLENESDRPQRRGTRFSKRTRDIPRRDLRERRESDISENESTLTMEKRYAGARELFDKIPKENGFRLRHRNVCDTCSILDDHDQKGPLVFCQGCTSAFHRTCLGYRGSREHLVTKIANDKFVLQCRRCIGVGHKKDPTAPHQGHCSKCNAPGLLSQPFRDRLTARQEQHLRESNSGIDPITAVDMKMVDNPNEVLFRCKICSRAFHFEHLPPKPKAAHAQEGEDSLTADIANSRFDEYIKMSTCQDCEAAPGEIEVLVAWRPTNPDSHVLGSTADSMQEGEKEYLIKWKGKSYYQTSWMPGSWVWGVTTSSMRKAFFKSPKNLKAKLTTEDAIPEDFLRVDIVFDVRYSNTVSSRTNRTQETDIARVKEVKEAYVKFKGLSYEDSVWESMPDPSDVERWLDFKKAYDDWVLRAYVHVPNPVTLRKHLSRARNQDFESTLETRTQPDTLTGGEIMEYQIDGLNWLLYMWYKQENAILADEMGLGKTIQVIALFASLIQHHQCWPFLVVCPNSTCPNWRREIKKWAPSLRVVTYYGSSTARRLAHDYEMFPEGSRDLRCHVLVTSYETLLDEKSRKVLMGPLWAGLVVDEGHRLKNDKTQLYEALSRIKFPFKLLLTGTPLQNNIRELFNLIQFCDPTKEATSLEAEYETLTKENLPKLHEIIRPFFLRRTKTMVLDFLPPVAQIIVPVSMSLLQKKLYKSILAKNSQLIKSIFKNSGQKLKQTERHNLSNILMQLRKCLTHPFVYSKEIEERSSNAVISHRNLVEASGKLKLLELMLPKLKDRGHRVLLFSQFLDNIDIVEDFLDGLGLLHRRLDGSMGSLEKQKQIDDYNAPNSPYFAFLLSTRAGGVGINLATADTVIIMDPDFNPHQDIQALSRAHRIGQQKKVLVFQLMTRGSAEEKIMQIGKKKMALDHVLIQQINAEDEVLDLESILRHGAEALFDDDETGDIHYDTDSVDKLLDRSHIENTQTADDGSAESQFSFARVWANNKSTLEDRLGDSEASTPKSTVWEKILSERERAAAEEAATQAQVLGRGKRKRNAVDYAVVPIAVDQVSNPSPQKPARGTESDTEYNTAVEGTELESELDTELDIDAAELGTGELPRKQPGFKGRPFQRVDVSQIGPPRLDGSSDFNPSSLPCLACYRRHPVGYCPLKLTGVEHCGLCGIAHMGFQRTCPHLHSEAQLDLMLESLKESTEAKDLVDQARHYVRDVRRDLARKKRQSSKASDNNTNSANERASDSVLTIPQNTLTGPPGHKSNPPGRASSSTLPEAVHQRSFPDPIRVTQASRREFSLGSTKGH</sequence>
<feature type="compositionally biased region" description="Polar residues" evidence="11">
    <location>
        <begin position="103"/>
        <end position="122"/>
    </location>
</feature>
<dbReference type="Gene3D" id="3.30.40.10">
    <property type="entry name" value="Zinc/RING finger domain, C3HC4 (zinc finger)"/>
    <property type="match status" value="1"/>
</dbReference>
<dbReference type="InterPro" id="IPR049730">
    <property type="entry name" value="SNF2/RAD54-like_C"/>
</dbReference>
<dbReference type="InterPro" id="IPR000330">
    <property type="entry name" value="SNF2_N"/>
</dbReference>